<dbReference type="EMBL" id="LBUZ01000004">
    <property type="protein sequence ID" value="KKQ75809.1"/>
    <property type="molecule type" value="Genomic_DNA"/>
</dbReference>
<comment type="caution">
    <text evidence="2">The sequence shown here is derived from an EMBL/GenBank/DDBJ whole genome shotgun (WGS) entry which is preliminary data.</text>
</comment>
<evidence type="ECO:0000256" key="1">
    <source>
        <dbReference type="SAM" id="Coils"/>
    </source>
</evidence>
<keyword evidence="1" id="KW-0175">Coiled coil</keyword>
<feature type="coiled-coil region" evidence="1">
    <location>
        <begin position="11"/>
        <end position="38"/>
    </location>
</feature>
<evidence type="ECO:0000313" key="2">
    <source>
        <dbReference type="EMBL" id="KKQ75809.1"/>
    </source>
</evidence>
<sequence>MSLLREARTSILISERNREKATAQYDKTQREAAEADRMFAGIHADGMAVIEQYAKPVVTKSFSKRLRRMIRRVNPFDKEFEYRRRLIVAVEERGLPSVGVWIDEKVGRQGQRLEIGVDYTDGKLFSTVDTQGQHSWDIMVPKKYSPWEMESDWRKKHKTPLEEAKKWRGLMDTVSKLRPIDRAVMSR</sequence>
<evidence type="ECO:0000313" key="3">
    <source>
        <dbReference type="Proteomes" id="UP000034181"/>
    </source>
</evidence>
<accession>A0A0G0MQ67</accession>
<protein>
    <submittedName>
        <fullName evidence="2">Uncharacterized protein</fullName>
    </submittedName>
</protein>
<gene>
    <name evidence="2" type="ORF">US96_C0004G0032</name>
</gene>
<name>A0A0G0MQ67_9BACT</name>
<dbReference type="AlphaFoldDB" id="A0A0G0MQ67"/>
<organism evidence="2 3">
    <name type="scientific">Candidatus Woesebacteria bacterium GW2011_GWB1_38_5b</name>
    <dbReference type="NCBI Taxonomy" id="1618569"/>
    <lineage>
        <taxon>Bacteria</taxon>
        <taxon>Candidatus Woeseibacteriota</taxon>
    </lineage>
</organism>
<dbReference type="Proteomes" id="UP000034181">
    <property type="component" value="Unassembled WGS sequence"/>
</dbReference>
<proteinExistence type="predicted"/>
<reference evidence="2 3" key="1">
    <citation type="journal article" date="2015" name="Nature">
        <title>rRNA introns, odd ribosomes, and small enigmatic genomes across a large radiation of phyla.</title>
        <authorList>
            <person name="Brown C.T."/>
            <person name="Hug L.A."/>
            <person name="Thomas B.C."/>
            <person name="Sharon I."/>
            <person name="Castelle C.J."/>
            <person name="Singh A."/>
            <person name="Wilkins M.J."/>
            <person name="Williams K.H."/>
            <person name="Banfield J.F."/>
        </authorList>
    </citation>
    <scope>NUCLEOTIDE SEQUENCE [LARGE SCALE GENOMIC DNA]</scope>
</reference>